<dbReference type="EMBL" id="VSRR010000001">
    <property type="protein sequence ID" value="MPC07459.1"/>
    <property type="molecule type" value="Genomic_DNA"/>
</dbReference>
<keyword evidence="2" id="KW-1185">Reference proteome</keyword>
<sequence length="108" mass="11980">MGERATWKSRTNQDGGHNLLDQEILEKCIFLVTIVLLVFRSVLLLVARHCIPQEATGASISPQAVDMHHIPLTVAPSTDVVGDIRQHLLSLYDPSQGLWSFGDSPRFC</sequence>
<reference evidence="1 2" key="1">
    <citation type="submission" date="2019-05" db="EMBL/GenBank/DDBJ databases">
        <title>Another draft genome of Portunus trituberculatus and its Hox gene families provides insights of decapod evolution.</title>
        <authorList>
            <person name="Jeong J.-H."/>
            <person name="Song I."/>
            <person name="Kim S."/>
            <person name="Choi T."/>
            <person name="Kim D."/>
            <person name="Ryu S."/>
            <person name="Kim W."/>
        </authorList>
    </citation>
    <scope>NUCLEOTIDE SEQUENCE [LARGE SCALE GENOMIC DNA]</scope>
    <source>
        <tissue evidence="1">Muscle</tissue>
    </source>
</reference>
<organism evidence="1 2">
    <name type="scientific">Portunus trituberculatus</name>
    <name type="common">Swimming crab</name>
    <name type="synonym">Neptunus trituberculatus</name>
    <dbReference type="NCBI Taxonomy" id="210409"/>
    <lineage>
        <taxon>Eukaryota</taxon>
        <taxon>Metazoa</taxon>
        <taxon>Ecdysozoa</taxon>
        <taxon>Arthropoda</taxon>
        <taxon>Crustacea</taxon>
        <taxon>Multicrustacea</taxon>
        <taxon>Malacostraca</taxon>
        <taxon>Eumalacostraca</taxon>
        <taxon>Eucarida</taxon>
        <taxon>Decapoda</taxon>
        <taxon>Pleocyemata</taxon>
        <taxon>Brachyura</taxon>
        <taxon>Eubrachyura</taxon>
        <taxon>Portunoidea</taxon>
        <taxon>Portunidae</taxon>
        <taxon>Portuninae</taxon>
        <taxon>Portunus</taxon>
    </lineage>
</organism>
<accession>A0A5B7CD32</accession>
<proteinExistence type="predicted"/>
<protein>
    <submittedName>
        <fullName evidence="1">Uncharacterized protein</fullName>
    </submittedName>
</protein>
<comment type="caution">
    <text evidence="1">The sequence shown here is derived from an EMBL/GenBank/DDBJ whole genome shotgun (WGS) entry which is preliminary data.</text>
</comment>
<evidence type="ECO:0000313" key="2">
    <source>
        <dbReference type="Proteomes" id="UP000324222"/>
    </source>
</evidence>
<gene>
    <name evidence="1" type="ORF">E2C01_000021</name>
</gene>
<name>A0A5B7CD32_PORTR</name>
<evidence type="ECO:0000313" key="1">
    <source>
        <dbReference type="EMBL" id="MPC07459.1"/>
    </source>
</evidence>
<dbReference type="AlphaFoldDB" id="A0A5B7CD32"/>
<dbReference type="Proteomes" id="UP000324222">
    <property type="component" value="Unassembled WGS sequence"/>
</dbReference>